<evidence type="ECO:0000256" key="2">
    <source>
        <dbReference type="ARBA" id="ARBA00023015"/>
    </source>
</evidence>
<dbReference type="GO" id="GO:0008270">
    <property type="term" value="F:zinc ion binding"/>
    <property type="evidence" value="ECO:0007669"/>
    <property type="project" value="InterPro"/>
</dbReference>
<gene>
    <name evidence="7" type="ORF">LTR36_010913</name>
</gene>
<keyword evidence="2" id="KW-0805">Transcription regulation</keyword>
<evidence type="ECO:0000256" key="3">
    <source>
        <dbReference type="ARBA" id="ARBA00023125"/>
    </source>
</evidence>
<keyword evidence="8" id="KW-1185">Reference proteome</keyword>
<dbReference type="InterPro" id="IPR007219">
    <property type="entry name" value="XnlR_reg_dom"/>
</dbReference>
<dbReference type="AlphaFoldDB" id="A0AAV9J417"/>
<sequence>MVASARATVTATLFRRTKALFEMRYENDRVFLVQAALLMAWHVEDSDTISNNAYHWVGQATRTAFGLGMHRDLSNRAYSLMPAADRRTYRKLWWAVLQAETYTALEYGRPSMIKSEDYDQPPLEDDDFHNFDGTPDTLARKDFCLMNAELCEIALDVLSLNAPRARWLDAGNIDTRLAELATRMPHTHDFWSCQLRINHSLVTLVSHRCGRTIDSAVLSREAASTILTTFETIMAQASIPKCSLHCSTALLAAAMQFSQDVKTATETSGSVMRAVTAHAQLERVLRPMEALSAYWPHVDALHKLCVRLCGRCSERIRDTTVQQAVNGSIDANARGYVDIPLQDIMAGYQLPDLGQMLVAEDWMNTL</sequence>
<reference evidence="7 8" key="1">
    <citation type="submission" date="2021-11" db="EMBL/GenBank/DDBJ databases">
        <title>Black yeast isolated from Biological Soil Crust.</title>
        <authorList>
            <person name="Kurbessoian T."/>
        </authorList>
    </citation>
    <scope>NUCLEOTIDE SEQUENCE [LARGE SCALE GENOMIC DNA]</scope>
    <source>
        <strain evidence="7 8">CCFEE 5522</strain>
    </source>
</reference>
<dbReference type="PANTHER" id="PTHR47171:SF4">
    <property type="entry name" value="ACETAMIDASE REGULATORY PROTEIN"/>
    <property type="match status" value="1"/>
</dbReference>
<keyword evidence="3" id="KW-0238">DNA-binding</keyword>
<evidence type="ECO:0000259" key="6">
    <source>
        <dbReference type="SMART" id="SM00906"/>
    </source>
</evidence>
<proteinExistence type="predicted"/>
<evidence type="ECO:0000256" key="4">
    <source>
        <dbReference type="ARBA" id="ARBA00023163"/>
    </source>
</evidence>
<organism evidence="7 8">
    <name type="scientific">Oleoguttula mirabilis</name>
    <dbReference type="NCBI Taxonomy" id="1507867"/>
    <lineage>
        <taxon>Eukaryota</taxon>
        <taxon>Fungi</taxon>
        <taxon>Dikarya</taxon>
        <taxon>Ascomycota</taxon>
        <taxon>Pezizomycotina</taxon>
        <taxon>Dothideomycetes</taxon>
        <taxon>Dothideomycetidae</taxon>
        <taxon>Mycosphaerellales</taxon>
        <taxon>Teratosphaeriaceae</taxon>
        <taxon>Oleoguttula</taxon>
    </lineage>
</organism>
<feature type="domain" description="Xylanolytic transcriptional activator regulatory" evidence="6">
    <location>
        <begin position="53"/>
        <end position="128"/>
    </location>
</feature>
<dbReference type="GO" id="GO:0003677">
    <property type="term" value="F:DNA binding"/>
    <property type="evidence" value="ECO:0007669"/>
    <property type="project" value="UniProtKB-KW"/>
</dbReference>
<keyword evidence="1" id="KW-0862">Zinc</keyword>
<dbReference type="SMART" id="SM00906">
    <property type="entry name" value="Fungal_trans"/>
    <property type="match status" value="1"/>
</dbReference>
<dbReference type="EMBL" id="JAVFHQ010000093">
    <property type="protein sequence ID" value="KAK4539477.1"/>
    <property type="molecule type" value="Genomic_DNA"/>
</dbReference>
<name>A0AAV9J417_9PEZI</name>
<dbReference type="PANTHER" id="PTHR47171">
    <property type="entry name" value="FARA-RELATED"/>
    <property type="match status" value="1"/>
</dbReference>
<evidence type="ECO:0000313" key="7">
    <source>
        <dbReference type="EMBL" id="KAK4539477.1"/>
    </source>
</evidence>
<protein>
    <recommendedName>
        <fullName evidence="6">Xylanolytic transcriptional activator regulatory domain-containing protein</fullName>
    </recommendedName>
</protein>
<dbReference type="InterPro" id="IPR052073">
    <property type="entry name" value="Amide_Lactam_Regulators"/>
</dbReference>
<dbReference type="Proteomes" id="UP001324427">
    <property type="component" value="Unassembled WGS sequence"/>
</dbReference>
<dbReference type="CDD" id="cd12148">
    <property type="entry name" value="fungal_TF_MHR"/>
    <property type="match status" value="1"/>
</dbReference>
<comment type="caution">
    <text evidence="7">The sequence shown here is derived from an EMBL/GenBank/DDBJ whole genome shotgun (WGS) entry which is preliminary data.</text>
</comment>
<evidence type="ECO:0000313" key="8">
    <source>
        <dbReference type="Proteomes" id="UP001324427"/>
    </source>
</evidence>
<keyword evidence="5" id="KW-0539">Nucleus</keyword>
<dbReference type="GO" id="GO:0006351">
    <property type="term" value="P:DNA-templated transcription"/>
    <property type="evidence" value="ECO:0007669"/>
    <property type="project" value="InterPro"/>
</dbReference>
<evidence type="ECO:0000256" key="5">
    <source>
        <dbReference type="ARBA" id="ARBA00023242"/>
    </source>
</evidence>
<evidence type="ECO:0000256" key="1">
    <source>
        <dbReference type="ARBA" id="ARBA00022833"/>
    </source>
</evidence>
<dbReference type="Pfam" id="PF04082">
    <property type="entry name" value="Fungal_trans"/>
    <property type="match status" value="1"/>
</dbReference>
<keyword evidence="4" id="KW-0804">Transcription</keyword>
<accession>A0AAV9J417</accession>